<organism evidence="11 12">
    <name type="scientific">Parathielavia appendiculata</name>
    <dbReference type="NCBI Taxonomy" id="2587402"/>
    <lineage>
        <taxon>Eukaryota</taxon>
        <taxon>Fungi</taxon>
        <taxon>Dikarya</taxon>
        <taxon>Ascomycota</taxon>
        <taxon>Pezizomycotina</taxon>
        <taxon>Sordariomycetes</taxon>
        <taxon>Sordariomycetidae</taxon>
        <taxon>Sordariales</taxon>
        <taxon>Chaetomiaceae</taxon>
        <taxon>Parathielavia</taxon>
    </lineage>
</organism>
<dbReference type="AlphaFoldDB" id="A0AAN6U376"/>
<dbReference type="Proteomes" id="UP001302602">
    <property type="component" value="Unassembled WGS sequence"/>
</dbReference>
<evidence type="ECO:0000256" key="8">
    <source>
        <dbReference type="SAM" id="MobiDB-lite"/>
    </source>
</evidence>
<evidence type="ECO:0000256" key="2">
    <source>
        <dbReference type="ARBA" id="ARBA00022679"/>
    </source>
</evidence>
<dbReference type="RefSeq" id="XP_062649250.1">
    <property type="nucleotide sequence ID" value="XM_062786526.1"/>
</dbReference>
<keyword evidence="9" id="KW-0812">Transmembrane</keyword>
<comment type="caution">
    <text evidence="11">The sequence shown here is derived from an EMBL/GenBank/DDBJ whole genome shotgun (WGS) entry which is preliminary data.</text>
</comment>
<evidence type="ECO:0000256" key="7">
    <source>
        <dbReference type="ARBA" id="ARBA00022833"/>
    </source>
</evidence>
<dbReference type="InterPro" id="IPR044066">
    <property type="entry name" value="TRIAD_supradom"/>
</dbReference>
<reference evidence="11" key="1">
    <citation type="journal article" date="2023" name="Mol. Phylogenet. Evol.">
        <title>Genome-scale phylogeny and comparative genomics of the fungal order Sordariales.</title>
        <authorList>
            <person name="Hensen N."/>
            <person name="Bonometti L."/>
            <person name="Westerberg I."/>
            <person name="Brannstrom I.O."/>
            <person name="Guillou S."/>
            <person name="Cros-Aarteil S."/>
            <person name="Calhoun S."/>
            <person name="Haridas S."/>
            <person name="Kuo A."/>
            <person name="Mondo S."/>
            <person name="Pangilinan J."/>
            <person name="Riley R."/>
            <person name="LaButti K."/>
            <person name="Andreopoulos B."/>
            <person name="Lipzen A."/>
            <person name="Chen C."/>
            <person name="Yan M."/>
            <person name="Daum C."/>
            <person name="Ng V."/>
            <person name="Clum A."/>
            <person name="Steindorff A."/>
            <person name="Ohm R.A."/>
            <person name="Martin F."/>
            <person name="Silar P."/>
            <person name="Natvig D.O."/>
            <person name="Lalanne C."/>
            <person name="Gautier V."/>
            <person name="Ament-Velasquez S.L."/>
            <person name="Kruys A."/>
            <person name="Hutchinson M.I."/>
            <person name="Powell A.J."/>
            <person name="Barry K."/>
            <person name="Miller A.N."/>
            <person name="Grigoriev I.V."/>
            <person name="Debuchy R."/>
            <person name="Gladieux P."/>
            <person name="Hiltunen Thoren M."/>
            <person name="Johannesson H."/>
        </authorList>
    </citation>
    <scope>NUCLEOTIDE SEQUENCE</scope>
    <source>
        <strain evidence="11">CBS 731.68</strain>
    </source>
</reference>
<reference evidence="11" key="2">
    <citation type="submission" date="2023-05" db="EMBL/GenBank/DDBJ databases">
        <authorList>
            <consortium name="Lawrence Berkeley National Laboratory"/>
            <person name="Steindorff A."/>
            <person name="Hensen N."/>
            <person name="Bonometti L."/>
            <person name="Westerberg I."/>
            <person name="Brannstrom I.O."/>
            <person name="Guillou S."/>
            <person name="Cros-Aarteil S."/>
            <person name="Calhoun S."/>
            <person name="Haridas S."/>
            <person name="Kuo A."/>
            <person name="Mondo S."/>
            <person name="Pangilinan J."/>
            <person name="Riley R."/>
            <person name="Labutti K."/>
            <person name="Andreopoulos B."/>
            <person name="Lipzen A."/>
            <person name="Chen C."/>
            <person name="Yanf M."/>
            <person name="Daum C."/>
            <person name="Ng V."/>
            <person name="Clum A."/>
            <person name="Ohm R."/>
            <person name="Martin F."/>
            <person name="Silar P."/>
            <person name="Natvig D."/>
            <person name="Lalanne C."/>
            <person name="Gautier V."/>
            <person name="Ament-Velasquez S.L."/>
            <person name="Kruys A."/>
            <person name="Hutchinson M.I."/>
            <person name="Powell A.J."/>
            <person name="Barry K."/>
            <person name="Miller A.N."/>
            <person name="Grigoriev I.V."/>
            <person name="Debuchy R."/>
            <person name="Gladieux P."/>
            <person name="Thoren M.H."/>
            <person name="Johannesson H."/>
        </authorList>
    </citation>
    <scope>NUCLEOTIDE SEQUENCE</scope>
    <source>
        <strain evidence="11">CBS 731.68</strain>
    </source>
</reference>
<accession>A0AAN6U376</accession>
<dbReference type="Pfam" id="PF26200">
    <property type="entry name" value="Rcat_RNF216"/>
    <property type="match status" value="1"/>
</dbReference>
<dbReference type="Pfam" id="PF26112">
    <property type="entry name" value="UBA_RNF216"/>
    <property type="match status" value="1"/>
</dbReference>
<evidence type="ECO:0000256" key="4">
    <source>
        <dbReference type="ARBA" id="ARBA00022737"/>
    </source>
</evidence>
<keyword evidence="12" id="KW-1185">Reference proteome</keyword>
<dbReference type="PROSITE" id="PS51873">
    <property type="entry name" value="TRIAD"/>
    <property type="match status" value="1"/>
</dbReference>
<dbReference type="EMBL" id="MU853225">
    <property type="protein sequence ID" value="KAK4125479.1"/>
    <property type="molecule type" value="Genomic_DNA"/>
</dbReference>
<dbReference type="CDD" id="cd20353">
    <property type="entry name" value="Rcat_RBR_RNF216"/>
    <property type="match status" value="1"/>
</dbReference>
<evidence type="ECO:0000256" key="3">
    <source>
        <dbReference type="ARBA" id="ARBA00022723"/>
    </source>
</evidence>
<dbReference type="CDD" id="cd16630">
    <property type="entry name" value="RING-HC_RBR_RNF216"/>
    <property type="match status" value="1"/>
</dbReference>
<feature type="region of interest" description="Disordered" evidence="8">
    <location>
        <begin position="1"/>
        <end position="48"/>
    </location>
</feature>
<dbReference type="InterPro" id="IPR047546">
    <property type="entry name" value="Rcat_RBR_RNF216"/>
</dbReference>
<keyword evidence="7" id="KW-0862">Zinc</keyword>
<keyword evidence="4" id="KW-0677">Repeat</keyword>
<name>A0AAN6U376_9PEZI</name>
<gene>
    <name evidence="11" type="ORF">N657DRAFT_267887</name>
</gene>
<dbReference type="Gene3D" id="1.20.120.1750">
    <property type="match status" value="1"/>
</dbReference>
<evidence type="ECO:0000256" key="6">
    <source>
        <dbReference type="ARBA" id="ARBA00022786"/>
    </source>
</evidence>
<keyword evidence="3" id="KW-0479">Metal-binding</keyword>
<dbReference type="Pfam" id="PF26191">
    <property type="entry name" value="RING-HC_RBR_RNF216"/>
    <property type="match status" value="1"/>
</dbReference>
<dbReference type="InterPro" id="IPR051628">
    <property type="entry name" value="LUBAC_E3_Ligases"/>
</dbReference>
<dbReference type="GO" id="GO:0008270">
    <property type="term" value="F:zinc ion binding"/>
    <property type="evidence" value="ECO:0007669"/>
    <property type="project" value="UniProtKB-KW"/>
</dbReference>
<dbReference type="InterPro" id="IPR047544">
    <property type="entry name" value="RING-HC_RBR_RNF216"/>
</dbReference>
<evidence type="ECO:0000313" key="12">
    <source>
        <dbReference type="Proteomes" id="UP001302602"/>
    </source>
</evidence>
<keyword evidence="5" id="KW-0863">Zinc-finger</keyword>
<evidence type="ECO:0000256" key="9">
    <source>
        <dbReference type="SAM" id="Phobius"/>
    </source>
</evidence>
<keyword evidence="6" id="KW-0833">Ubl conjugation pathway</keyword>
<proteinExistence type="predicted"/>
<evidence type="ECO:0000256" key="5">
    <source>
        <dbReference type="ARBA" id="ARBA00022771"/>
    </source>
</evidence>
<keyword evidence="9" id="KW-1133">Transmembrane helix</keyword>
<comment type="pathway">
    <text evidence="1">Protein modification; protein ubiquitination.</text>
</comment>
<keyword evidence="9" id="KW-0472">Membrane</keyword>
<dbReference type="GO" id="GO:0016740">
    <property type="term" value="F:transferase activity"/>
    <property type="evidence" value="ECO:0007669"/>
    <property type="project" value="UniProtKB-KW"/>
</dbReference>
<sequence length="676" mass="75439">MPRNMGFSGLLGASGDRTATKAKSITSTSTASLPSAPAPAPSLEPTTPEYISDETHLMHLDPEPPDLRELNACLDALAAVFPDIQIEVFRDMFASFDGESRLALVADALLKNRVTWVKGRWRVAAKDGQTAEALVPKKETFRSPEYKQAVKNLAWQEFKGLSRSAINAVLAETNYSYLDARQTLVDLSSKSWRFTISSLFLRRKPVSATEAENHPLVIWRSTGQGSIVPTLKSTGNAELDRELFTALIIPITERARVEREAKDCKMAMELNTAEAEQTDSMIECACCFTESTFEEFTSCNADGHMVCFRCVQHCIFEALFGQAWQRSINKETGTLRCPAVVSSAECQGCIPQDHMHRAMLQEKKGADILHKLEQRLADHSLVASNLPLIRCPFCAYAEVDEIYLPVSEVDLRLKADSINTAVLIFVAVCCLPLLVPLILMSYGVIMLIFFVTLLLGSRYNLGSRLQSEFRAAIVRRRRRRRGLRFKCQSPECLRASCLSCNKAWTDVHVCNESSLVALRTQIEQAMSMAVKRVCPRCNTSFVKTSGCNKLACPCGYQMCYVCRKNIGGTGDAADVGYRHFCQHFRPHGDARKCTECTRCNLWEAEDTDEVLRKAKEEAERKWSETERRELTGAEVEYLKTGLAAQPTARGVDQALRQGRLPTLAEVCDFILETAFV</sequence>
<feature type="compositionally biased region" description="Low complexity" evidence="8">
    <location>
        <begin position="21"/>
        <end position="35"/>
    </location>
</feature>
<feature type="transmembrane region" description="Helical" evidence="9">
    <location>
        <begin position="422"/>
        <end position="455"/>
    </location>
</feature>
<dbReference type="GeneID" id="87823294"/>
<keyword evidence="2" id="KW-0808">Transferase</keyword>
<protein>
    <submittedName>
        <fullName evidence="11">TRIAD3 protein</fullName>
    </submittedName>
</protein>
<feature type="domain" description="RING-type" evidence="10">
    <location>
        <begin position="280"/>
        <end position="587"/>
    </location>
</feature>
<evidence type="ECO:0000313" key="11">
    <source>
        <dbReference type="EMBL" id="KAK4125479.1"/>
    </source>
</evidence>
<evidence type="ECO:0000259" key="10">
    <source>
        <dbReference type="PROSITE" id="PS51873"/>
    </source>
</evidence>
<dbReference type="SUPFAM" id="SSF57850">
    <property type="entry name" value="RING/U-box"/>
    <property type="match status" value="1"/>
</dbReference>
<dbReference type="InterPro" id="IPR058758">
    <property type="entry name" value="UBA_RNF216"/>
</dbReference>
<dbReference type="PANTHER" id="PTHR22770">
    <property type="entry name" value="UBIQUITIN CONJUGATING ENZYME 7 INTERACTING PROTEIN-RELATED"/>
    <property type="match status" value="1"/>
</dbReference>
<dbReference type="PANTHER" id="PTHR22770:SF42">
    <property type="entry name" value="FINGER PROTEIN (ZIN), PUTATIVE (AFU_ORTHOLOGUE AFUA_4G03910)-RELATED"/>
    <property type="match status" value="1"/>
</dbReference>
<evidence type="ECO:0000256" key="1">
    <source>
        <dbReference type="ARBA" id="ARBA00004906"/>
    </source>
</evidence>